<dbReference type="Gene3D" id="3.40.50.150">
    <property type="entry name" value="Vaccinia Virus protein VP39"/>
    <property type="match status" value="1"/>
</dbReference>
<dbReference type="PANTHER" id="PTHR20974">
    <property type="entry name" value="UPF0585 PROTEIN CG18661"/>
    <property type="match status" value="1"/>
</dbReference>
<proteinExistence type="predicted"/>
<protein>
    <recommendedName>
        <fullName evidence="2">Methyltransferase domain-containing protein</fullName>
    </recommendedName>
</protein>
<evidence type="ECO:0000313" key="1">
    <source>
        <dbReference type="EMBL" id="SVD46380.1"/>
    </source>
</evidence>
<gene>
    <name evidence="1" type="ORF">METZ01_LOCUS399234</name>
</gene>
<organism evidence="1">
    <name type="scientific">marine metagenome</name>
    <dbReference type="NCBI Taxonomy" id="408172"/>
    <lineage>
        <taxon>unclassified sequences</taxon>
        <taxon>metagenomes</taxon>
        <taxon>ecological metagenomes</taxon>
    </lineage>
</organism>
<reference evidence="1" key="1">
    <citation type="submission" date="2018-05" db="EMBL/GenBank/DDBJ databases">
        <authorList>
            <person name="Lanie J.A."/>
            <person name="Ng W.-L."/>
            <person name="Kazmierczak K.M."/>
            <person name="Andrzejewski T.M."/>
            <person name="Davidsen T.M."/>
            <person name="Wayne K.J."/>
            <person name="Tettelin H."/>
            <person name="Glass J.I."/>
            <person name="Rusch D."/>
            <person name="Podicherti R."/>
            <person name="Tsui H.-C.T."/>
            <person name="Winkler M.E."/>
        </authorList>
    </citation>
    <scope>NUCLEOTIDE SEQUENCE</scope>
</reference>
<accession>A0A382VJ21</accession>
<dbReference type="InterPro" id="IPR010342">
    <property type="entry name" value="DUF938"/>
</dbReference>
<sequence>MAIEKPISQACLRNQGPILEVLKGHMKTPGKVVEIGCGTGQHAVHFARHLAHLYWQA</sequence>
<evidence type="ECO:0008006" key="2">
    <source>
        <dbReference type="Google" id="ProtNLM"/>
    </source>
</evidence>
<dbReference type="Pfam" id="PF06080">
    <property type="entry name" value="DUF938"/>
    <property type="match status" value="1"/>
</dbReference>
<dbReference type="EMBL" id="UINC01152277">
    <property type="protein sequence ID" value="SVD46380.1"/>
    <property type="molecule type" value="Genomic_DNA"/>
</dbReference>
<dbReference type="InterPro" id="IPR029063">
    <property type="entry name" value="SAM-dependent_MTases_sf"/>
</dbReference>
<dbReference type="PANTHER" id="PTHR20974:SF0">
    <property type="entry name" value="UPF0585 PROTEIN CG18661"/>
    <property type="match status" value="1"/>
</dbReference>
<dbReference type="SUPFAM" id="SSF53335">
    <property type="entry name" value="S-adenosyl-L-methionine-dependent methyltransferases"/>
    <property type="match status" value="1"/>
</dbReference>
<feature type="non-terminal residue" evidence="1">
    <location>
        <position position="57"/>
    </location>
</feature>
<dbReference type="AlphaFoldDB" id="A0A382VJ21"/>
<name>A0A382VJ21_9ZZZZ</name>